<accession>X6LXC5</accession>
<proteinExistence type="predicted"/>
<gene>
    <name evidence="2" type="ORF">RFI_30786</name>
</gene>
<comment type="caution">
    <text evidence="2">The sequence shown here is derived from an EMBL/GenBank/DDBJ whole genome shotgun (WGS) entry which is preliminary data.</text>
</comment>
<dbReference type="Proteomes" id="UP000023152">
    <property type="component" value="Unassembled WGS sequence"/>
</dbReference>
<evidence type="ECO:0000256" key="1">
    <source>
        <dbReference type="SAM" id="Coils"/>
    </source>
</evidence>
<name>X6LXC5_RETFI</name>
<evidence type="ECO:0000313" key="3">
    <source>
        <dbReference type="Proteomes" id="UP000023152"/>
    </source>
</evidence>
<keyword evidence="3" id="KW-1185">Reference proteome</keyword>
<evidence type="ECO:0000313" key="2">
    <source>
        <dbReference type="EMBL" id="ETO06603.1"/>
    </source>
</evidence>
<dbReference type="EMBL" id="ASPP01026971">
    <property type="protein sequence ID" value="ETO06603.1"/>
    <property type="molecule type" value="Genomic_DNA"/>
</dbReference>
<feature type="coiled-coil region" evidence="1">
    <location>
        <begin position="121"/>
        <end position="181"/>
    </location>
</feature>
<keyword evidence="1" id="KW-0175">Coiled coil</keyword>
<sequence>MVISLLYAFPNQSASGTVLDEFNARTGDLRRLNELFYKPVTKRSVNESESDTEKANDTRHELLDEVISRNNDFLFSLQKLASPNFFSDQRELQQVVSSNQQWQDEIFKMVHIVAFVKREMLTEMKDRTEDLQTAISVLKNEKPATELDRIVSKNKQRHDAIQQALEELNRIIAESERNRTETFAPTPEPTPNADAAATEEKAAVVNDMQIKLTHENKAWEESIQHLQNVPTRVASSAISADFAPVVSQILVDELASRVTDLEASKVNQILPTVPMQVTLLLHNNKCLWRMPNKDISKWPIS</sequence>
<organism evidence="2 3">
    <name type="scientific">Reticulomyxa filosa</name>
    <dbReference type="NCBI Taxonomy" id="46433"/>
    <lineage>
        <taxon>Eukaryota</taxon>
        <taxon>Sar</taxon>
        <taxon>Rhizaria</taxon>
        <taxon>Retaria</taxon>
        <taxon>Foraminifera</taxon>
        <taxon>Monothalamids</taxon>
        <taxon>Reticulomyxidae</taxon>
        <taxon>Reticulomyxa</taxon>
    </lineage>
</organism>
<reference evidence="2 3" key="1">
    <citation type="journal article" date="2013" name="Curr. Biol.">
        <title>The Genome of the Foraminiferan Reticulomyxa filosa.</title>
        <authorList>
            <person name="Glockner G."/>
            <person name="Hulsmann N."/>
            <person name="Schleicher M."/>
            <person name="Noegel A.A."/>
            <person name="Eichinger L."/>
            <person name="Gallinger C."/>
            <person name="Pawlowski J."/>
            <person name="Sierra R."/>
            <person name="Euteneuer U."/>
            <person name="Pillet L."/>
            <person name="Moustafa A."/>
            <person name="Platzer M."/>
            <person name="Groth M."/>
            <person name="Szafranski K."/>
            <person name="Schliwa M."/>
        </authorList>
    </citation>
    <scope>NUCLEOTIDE SEQUENCE [LARGE SCALE GENOMIC DNA]</scope>
</reference>
<protein>
    <submittedName>
        <fullName evidence="2">Uncharacterized protein</fullName>
    </submittedName>
</protein>
<dbReference type="AlphaFoldDB" id="X6LXC5"/>